<gene>
    <name evidence="1" type="ORF">SAMN02910343_01242</name>
</gene>
<dbReference type="AlphaFoldDB" id="A0A1G5WCL2"/>
<keyword evidence="2" id="KW-1185">Reference proteome</keyword>
<evidence type="ECO:0000313" key="1">
    <source>
        <dbReference type="EMBL" id="SDA54985.1"/>
    </source>
</evidence>
<dbReference type="Gene3D" id="3.40.50.2000">
    <property type="entry name" value="Glycogen Phosphorylase B"/>
    <property type="match status" value="1"/>
</dbReference>
<organism evidence="1 2">
    <name type="scientific">Allisonella histaminiformans</name>
    <dbReference type="NCBI Taxonomy" id="209880"/>
    <lineage>
        <taxon>Bacteria</taxon>
        <taxon>Bacillati</taxon>
        <taxon>Bacillota</taxon>
        <taxon>Negativicutes</taxon>
        <taxon>Veillonellales</taxon>
        <taxon>Veillonellaceae</taxon>
        <taxon>Allisonella</taxon>
    </lineage>
</organism>
<proteinExistence type="predicted"/>
<evidence type="ECO:0008006" key="3">
    <source>
        <dbReference type="Google" id="ProtNLM"/>
    </source>
</evidence>
<protein>
    <recommendedName>
        <fullName evidence="3">Glycosyltransferase subfamily 4-like N-terminal domain-containing protein</fullName>
    </recommendedName>
</protein>
<dbReference type="OrthoDB" id="9803279at2"/>
<accession>A0A1G5WCL2</accession>
<reference evidence="1 2" key="1">
    <citation type="submission" date="2016-10" db="EMBL/GenBank/DDBJ databases">
        <authorList>
            <person name="de Groot N.N."/>
        </authorList>
    </citation>
    <scope>NUCLEOTIDE SEQUENCE [LARGE SCALE GENOMIC DNA]</scope>
    <source>
        <strain evidence="1 2">DSM 15230</strain>
    </source>
</reference>
<dbReference type="GeneID" id="87756252"/>
<name>A0A1G5WCL2_9FIRM</name>
<evidence type="ECO:0000313" key="2">
    <source>
        <dbReference type="Proteomes" id="UP000199689"/>
    </source>
</evidence>
<sequence length="190" mass="21610">MKIAIVDMGLDKNDRFGTTERGICELSQALVQEGHEVLVLYRNHVKGDYLFPLDNQVKRHRISGESAALSDTAKIRREILRLFSPDMARQMTETHERKAYAAELLQALNSFVPDMVILDSSLDSSLVSELKMTSQVLFMDKIRTGDYKGNEVRQAEKGMDRIVHHISEKIHKIEEALANHPWGNSRLVHG</sequence>
<dbReference type="EMBL" id="FMXA01000016">
    <property type="protein sequence ID" value="SDA54985.1"/>
    <property type="molecule type" value="Genomic_DNA"/>
</dbReference>
<dbReference type="RefSeq" id="WP_091364915.1">
    <property type="nucleotide sequence ID" value="NZ_FMXA01000016.1"/>
</dbReference>
<dbReference type="Proteomes" id="UP000199689">
    <property type="component" value="Unassembled WGS sequence"/>
</dbReference>
<dbReference type="STRING" id="209880.SAMN02910343_01242"/>